<protein>
    <submittedName>
        <fullName evidence="1">Uncharacterized protein</fullName>
    </submittedName>
</protein>
<evidence type="ECO:0000313" key="1">
    <source>
        <dbReference type="EMBL" id="SCC48745.1"/>
    </source>
</evidence>
<evidence type="ECO:0000313" key="2">
    <source>
        <dbReference type="Proteomes" id="UP000242818"/>
    </source>
</evidence>
<organism evidence="1 2">
    <name type="scientific">Chitinophaga costaii</name>
    <dbReference type="NCBI Taxonomy" id="1335309"/>
    <lineage>
        <taxon>Bacteria</taxon>
        <taxon>Pseudomonadati</taxon>
        <taxon>Bacteroidota</taxon>
        <taxon>Chitinophagia</taxon>
        <taxon>Chitinophagales</taxon>
        <taxon>Chitinophagaceae</taxon>
        <taxon>Chitinophaga</taxon>
    </lineage>
</organism>
<dbReference type="Proteomes" id="UP000242818">
    <property type="component" value="Unassembled WGS sequence"/>
</dbReference>
<name>A0A1C4EZ47_9BACT</name>
<proteinExistence type="predicted"/>
<dbReference type="AlphaFoldDB" id="A0A1C4EZ47"/>
<accession>A0A1C4EZ47</accession>
<dbReference type="OrthoDB" id="88153at563835"/>
<sequence length="206" mass="21862">MGEFLSANTLSVDTILQLTEEKITAPAPALAALDVILYAFTLPATITATAMPQGKATSSLAAELAAAFDATDLHADFIFQRTFSHLTLDKAVGNRGVVLYYQPAGHINTVEQQLYATLSTWGLPGDQALVQDIARLIFQQAAATGNTPLATYGQAASTVMRIEGPKVYALFGCWTVALATFPLGDDQTALLYSFKAATTELSTIIV</sequence>
<gene>
    <name evidence="1" type="ORF">GA0116948_110126</name>
</gene>
<reference evidence="1 2" key="1">
    <citation type="submission" date="2016-08" db="EMBL/GenBank/DDBJ databases">
        <authorList>
            <person name="Seilhamer J.J."/>
        </authorList>
    </citation>
    <scope>NUCLEOTIDE SEQUENCE [LARGE SCALE GENOMIC DNA]</scope>
    <source>
        <strain evidence="1 2">A37T2</strain>
    </source>
</reference>
<dbReference type="STRING" id="1335309.GA0116948_110126"/>
<dbReference type="EMBL" id="FMAR01000010">
    <property type="protein sequence ID" value="SCC48745.1"/>
    <property type="molecule type" value="Genomic_DNA"/>
</dbReference>
<keyword evidence="2" id="KW-1185">Reference proteome</keyword>
<dbReference type="RefSeq" id="WP_089713472.1">
    <property type="nucleotide sequence ID" value="NZ_FMAR01000010.1"/>
</dbReference>